<keyword evidence="2" id="KW-1185">Reference proteome</keyword>
<proteinExistence type="predicted"/>
<sequence>MANFVGKWVAEGYDFLQINPRENWASIVARSRWLVDISHAALAAKLAHTARMDHTGNWLQGYEKLLVVVQH</sequence>
<dbReference type="Proteomes" id="UP001472677">
    <property type="component" value="Unassembled WGS sequence"/>
</dbReference>
<evidence type="ECO:0000313" key="2">
    <source>
        <dbReference type="Proteomes" id="UP001472677"/>
    </source>
</evidence>
<reference evidence="1 2" key="1">
    <citation type="journal article" date="2024" name="G3 (Bethesda)">
        <title>Genome assembly of Hibiscus sabdariffa L. provides insights into metabolisms of medicinal natural products.</title>
        <authorList>
            <person name="Kim T."/>
        </authorList>
    </citation>
    <scope>NUCLEOTIDE SEQUENCE [LARGE SCALE GENOMIC DNA]</scope>
    <source>
        <strain evidence="1">TK-2024</strain>
        <tissue evidence="1">Old leaves</tissue>
    </source>
</reference>
<dbReference type="EMBL" id="JBBPBM010000003">
    <property type="protein sequence ID" value="KAK8593243.1"/>
    <property type="molecule type" value="Genomic_DNA"/>
</dbReference>
<organism evidence="1 2">
    <name type="scientific">Hibiscus sabdariffa</name>
    <name type="common">roselle</name>
    <dbReference type="NCBI Taxonomy" id="183260"/>
    <lineage>
        <taxon>Eukaryota</taxon>
        <taxon>Viridiplantae</taxon>
        <taxon>Streptophyta</taxon>
        <taxon>Embryophyta</taxon>
        <taxon>Tracheophyta</taxon>
        <taxon>Spermatophyta</taxon>
        <taxon>Magnoliopsida</taxon>
        <taxon>eudicotyledons</taxon>
        <taxon>Gunneridae</taxon>
        <taxon>Pentapetalae</taxon>
        <taxon>rosids</taxon>
        <taxon>malvids</taxon>
        <taxon>Malvales</taxon>
        <taxon>Malvaceae</taxon>
        <taxon>Malvoideae</taxon>
        <taxon>Hibiscus</taxon>
    </lineage>
</organism>
<protein>
    <submittedName>
        <fullName evidence="1">Uncharacterized protein</fullName>
    </submittedName>
</protein>
<comment type="caution">
    <text evidence="1">The sequence shown here is derived from an EMBL/GenBank/DDBJ whole genome shotgun (WGS) entry which is preliminary data.</text>
</comment>
<gene>
    <name evidence="1" type="ORF">V6N12_045327</name>
</gene>
<name>A0ABR2G2Y4_9ROSI</name>
<evidence type="ECO:0000313" key="1">
    <source>
        <dbReference type="EMBL" id="KAK8593243.1"/>
    </source>
</evidence>
<accession>A0ABR2G2Y4</accession>